<dbReference type="PRINTS" id="PR00081">
    <property type="entry name" value="GDHRDH"/>
</dbReference>
<dbReference type="PRINTS" id="PR00080">
    <property type="entry name" value="SDRFAMILY"/>
</dbReference>
<dbReference type="Gene3D" id="3.40.50.720">
    <property type="entry name" value="NAD(P)-binding Rossmann-like Domain"/>
    <property type="match status" value="1"/>
</dbReference>
<evidence type="ECO:0000259" key="3">
    <source>
        <dbReference type="SMART" id="SM00822"/>
    </source>
</evidence>
<proteinExistence type="inferred from homology"/>
<comment type="similarity">
    <text evidence="1">Belongs to the short-chain dehydrogenases/reductases (SDR) family.</text>
</comment>
<name>A0A3D9ZPD1_9ACTN</name>
<dbReference type="PANTHER" id="PTHR42879:SF2">
    <property type="entry name" value="3-OXOACYL-[ACYL-CARRIER-PROTEIN] REDUCTASE FABG"/>
    <property type="match status" value="1"/>
</dbReference>
<protein>
    <submittedName>
        <fullName evidence="4">3-oxoacyl-[acyl-carrier-protein] reductase</fullName>
    </submittedName>
</protein>
<keyword evidence="5" id="KW-1185">Reference proteome</keyword>
<dbReference type="InterPro" id="IPR002347">
    <property type="entry name" value="SDR_fam"/>
</dbReference>
<reference evidence="4 5" key="1">
    <citation type="submission" date="2018-08" db="EMBL/GenBank/DDBJ databases">
        <title>Sequencing the genomes of 1000 actinobacteria strains.</title>
        <authorList>
            <person name="Klenk H.-P."/>
        </authorList>
    </citation>
    <scope>NUCLEOTIDE SEQUENCE [LARGE SCALE GENOMIC DNA]</scope>
    <source>
        <strain evidence="4 5">DSM 44099</strain>
    </source>
</reference>
<dbReference type="Pfam" id="PF13561">
    <property type="entry name" value="adh_short_C2"/>
    <property type="match status" value="1"/>
</dbReference>
<dbReference type="GO" id="GO:0032787">
    <property type="term" value="P:monocarboxylic acid metabolic process"/>
    <property type="evidence" value="ECO:0007669"/>
    <property type="project" value="UniProtKB-ARBA"/>
</dbReference>
<dbReference type="EMBL" id="QUMQ01000001">
    <property type="protein sequence ID" value="REF98352.1"/>
    <property type="molecule type" value="Genomic_DNA"/>
</dbReference>
<dbReference type="SUPFAM" id="SSF51735">
    <property type="entry name" value="NAD(P)-binding Rossmann-fold domains"/>
    <property type="match status" value="1"/>
</dbReference>
<dbReference type="AlphaFoldDB" id="A0A3D9ZPD1"/>
<gene>
    <name evidence="4" type="ORF">DFJ67_4369</name>
</gene>
<dbReference type="NCBIfam" id="NF009466">
    <property type="entry name" value="PRK12826.1-2"/>
    <property type="match status" value="1"/>
</dbReference>
<dbReference type="RefSeq" id="WP_203784354.1">
    <property type="nucleotide sequence ID" value="NZ_BONB01000083.1"/>
</dbReference>
<sequence length="251" mass="25548">MTHDLEGRTALVTGGGSGIGAEVARQFAARGAAVAVLDLDRLAAESVARGINSGGGTALALAADVSDAAAVEQAVAALVERFGRSADILVNNAGHARYTPFLELSRETWDKMIAVHLTGTFTCTKAVVDAMVTNGYGRIINMSSVAALTGSPLHSHYSAAKAGIVGLTKAVAKELGPYGVTVNSVAPGFVRSRLTEADDFPSEFLPRALAATPLGRVGDPGDIAPLVAFLASEAAGFITGQVISPNGGYVI</sequence>
<dbReference type="PROSITE" id="PS00061">
    <property type="entry name" value="ADH_SHORT"/>
    <property type="match status" value="1"/>
</dbReference>
<evidence type="ECO:0000256" key="2">
    <source>
        <dbReference type="ARBA" id="ARBA00023002"/>
    </source>
</evidence>
<dbReference type="InterPro" id="IPR057326">
    <property type="entry name" value="KR_dom"/>
</dbReference>
<evidence type="ECO:0000313" key="5">
    <source>
        <dbReference type="Proteomes" id="UP000256913"/>
    </source>
</evidence>
<dbReference type="InterPro" id="IPR036291">
    <property type="entry name" value="NAD(P)-bd_dom_sf"/>
</dbReference>
<dbReference type="InterPro" id="IPR020904">
    <property type="entry name" value="Sc_DH/Rdtase_CS"/>
</dbReference>
<organism evidence="4 5">
    <name type="scientific">Asanoa ferruginea</name>
    <dbReference type="NCBI Taxonomy" id="53367"/>
    <lineage>
        <taxon>Bacteria</taxon>
        <taxon>Bacillati</taxon>
        <taxon>Actinomycetota</taxon>
        <taxon>Actinomycetes</taxon>
        <taxon>Micromonosporales</taxon>
        <taxon>Micromonosporaceae</taxon>
        <taxon>Asanoa</taxon>
    </lineage>
</organism>
<dbReference type="SMART" id="SM00822">
    <property type="entry name" value="PKS_KR"/>
    <property type="match status" value="1"/>
</dbReference>
<dbReference type="Proteomes" id="UP000256913">
    <property type="component" value="Unassembled WGS sequence"/>
</dbReference>
<dbReference type="GO" id="GO:0016491">
    <property type="term" value="F:oxidoreductase activity"/>
    <property type="evidence" value="ECO:0007669"/>
    <property type="project" value="UniProtKB-KW"/>
</dbReference>
<dbReference type="NCBIfam" id="NF005559">
    <property type="entry name" value="PRK07231.1"/>
    <property type="match status" value="1"/>
</dbReference>
<accession>A0A3D9ZPD1</accession>
<dbReference type="FunFam" id="3.40.50.720:FF:000173">
    <property type="entry name" value="3-oxoacyl-[acyl-carrier protein] reductase"/>
    <property type="match status" value="1"/>
</dbReference>
<keyword evidence="2" id="KW-0560">Oxidoreductase</keyword>
<comment type="caution">
    <text evidence="4">The sequence shown here is derived from an EMBL/GenBank/DDBJ whole genome shotgun (WGS) entry which is preliminary data.</text>
</comment>
<dbReference type="InterPro" id="IPR050259">
    <property type="entry name" value="SDR"/>
</dbReference>
<feature type="domain" description="Ketoreductase" evidence="3">
    <location>
        <begin position="8"/>
        <end position="188"/>
    </location>
</feature>
<evidence type="ECO:0000313" key="4">
    <source>
        <dbReference type="EMBL" id="REF98352.1"/>
    </source>
</evidence>
<dbReference type="PANTHER" id="PTHR42879">
    <property type="entry name" value="3-OXOACYL-(ACYL-CARRIER-PROTEIN) REDUCTASE"/>
    <property type="match status" value="1"/>
</dbReference>
<evidence type="ECO:0000256" key="1">
    <source>
        <dbReference type="ARBA" id="ARBA00006484"/>
    </source>
</evidence>